<reference evidence="1 2" key="1">
    <citation type="submission" date="2023-08" db="EMBL/GenBank/DDBJ databases">
        <title>Microbacterium aquilitoris sp. nov. and Microbacterium gwkjibeachense sp. nov., isolated from beach.</title>
        <authorList>
            <person name="Lee S.D."/>
            <person name="Yang H."/>
            <person name="Kim I."/>
        </authorList>
    </citation>
    <scope>NUCLEOTIDE SEQUENCE [LARGE SCALE GENOMIC DNA]</scope>
    <source>
        <strain evidence="1 2">KSW-18</strain>
    </source>
</reference>
<name>A0ABU3GKI2_9MICO</name>
<comment type="caution">
    <text evidence="1">The sequence shown here is derived from an EMBL/GenBank/DDBJ whole genome shotgun (WGS) entry which is preliminary data.</text>
</comment>
<evidence type="ECO:0000313" key="1">
    <source>
        <dbReference type="EMBL" id="MDT3331207.1"/>
    </source>
</evidence>
<protein>
    <submittedName>
        <fullName evidence="1">DUF2017 family protein</fullName>
    </submittedName>
</protein>
<sequence>MTGHAVAMELTLLEAAHLSDLVGQFEDVVTSHDGSDPAVRRLVPDAYADDAEAAAEFRRLTEDDLLARRAADAGIVRASLRHDGQDLDIDQLDRAAAEDILVVDLTPDAAGAWLRTLAALRLVLADRLGVTDEEQRGDGDARFGVYEWIGYRLEMLVQALDA</sequence>
<organism evidence="1 2">
    <name type="scientific">Microbacterium aquilitoris</name>
    <dbReference type="NCBI Taxonomy" id="3067307"/>
    <lineage>
        <taxon>Bacteria</taxon>
        <taxon>Bacillati</taxon>
        <taxon>Actinomycetota</taxon>
        <taxon>Actinomycetes</taxon>
        <taxon>Micrococcales</taxon>
        <taxon>Microbacteriaceae</taxon>
        <taxon>Microbacterium</taxon>
    </lineage>
</organism>
<evidence type="ECO:0000313" key="2">
    <source>
        <dbReference type="Proteomes" id="UP001262835"/>
    </source>
</evidence>
<dbReference type="Proteomes" id="UP001262835">
    <property type="component" value="Unassembled WGS sequence"/>
</dbReference>
<dbReference type="EMBL" id="JAUZVT010000002">
    <property type="protein sequence ID" value="MDT3331207.1"/>
    <property type="molecule type" value="Genomic_DNA"/>
</dbReference>
<gene>
    <name evidence="1" type="ORF">Q9S78_11040</name>
</gene>
<keyword evidence="2" id="KW-1185">Reference proteome</keyword>
<dbReference type="InterPro" id="IPR018561">
    <property type="entry name" value="AosR"/>
</dbReference>
<dbReference type="Pfam" id="PF09438">
    <property type="entry name" value="DUF2017"/>
    <property type="match status" value="1"/>
</dbReference>
<accession>A0ABU3GKI2</accession>
<proteinExistence type="predicted"/>
<dbReference type="RefSeq" id="WP_311870224.1">
    <property type="nucleotide sequence ID" value="NZ_JAUZVT010000002.1"/>
</dbReference>